<dbReference type="Gene3D" id="1.10.3210.10">
    <property type="entry name" value="Hypothetical protein af1432"/>
    <property type="match status" value="1"/>
</dbReference>
<dbReference type="PANTHER" id="PTHR33525">
    <property type="match status" value="1"/>
</dbReference>
<accession>A0A9X2FAI6</accession>
<dbReference type="SMART" id="SM00471">
    <property type="entry name" value="HDc"/>
    <property type="match status" value="1"/>
</dbReference>
<evidence type="ECO:0000259" key="1">
    <source>
        <dbReference type="PROSITE" id="PS51833"/>
    </source>
</evidence>
<dbReference type="InterPro" id="IPR003607">
    <property type="entry name" value="HD/PDEase_dom"/>
</dbReference>
<proteinExistence type="predicted"/>
<protein>
    <submittedName>
        <fullName evidence="2">HDOD domain-containing protein</fullName>
    </submittedName>
</protein>
<sequence>MTATATNAKNELSEGTLELHNEALETLFQRLSELSSLPSIALRIIEAAVDEHTDAEDLRQLIERDPALAARIIRIVNSSFYGVRQEVADLRSAIALLGTKQIRNVAITVFVSRQFSPSNTKDTLDRNQLWSHSMAVGAVARLLAKTLHVADPEEAYLAGLLHDMGLLIIDQHLARHVPRIRTSMQEGLSLHESVHRILTFCPSQLGAYVAWRSKFPSRLVTSIEFHHKPEDYKGDDRQLTDLVAVSDYIATRSGAGVMKEAAPITPTETVFERLALNEERLSDIWSQIDETLEATKAMAAV</sequence>
<dbReference type="AlphaFoldDB" id="A0A9X2FAI6"/>
<evidence type="ECO:0000313" key="2">
    <source>
        <dbReference type="EMBL" id="MCO6044557.1"/>
    </source>
</evidence>
<dbReference type="Proteomes" id="UP001155241">
    <property type="component" value="Unassembled WGS sequence"/>
</dbReference>
<dbReference type="PROSITE" id="PS51833">
    <property type="entry name" value="HDOD"/>
    <property type="match status" value="1"/>
</dbReference>
<dbReference type="SUPFAM" id="SSF109604">
    <property type="entry name" value="HD-domain/PDEase-like"/>
    <property type="match status" value="1"/>
</dbReference>
<dbReference type="CDD" id="cd00077">
    <property type="entry name" value="HDc"/>
    <property type="match status" value="1"/>
</dbReference>
<keyword evidence="3" id="KW-1185">Reference proteome</keyword>
<dbReference type="Pfam" id="PF08668">
    <property type="entry name" value="HDOD"/>
    <property type="match status" value="1"/>
</dbReference>
<dbReference type="InterPro" id="IPR013976">
    <property type="entry name" value="HDOD"/>
</dbReference>
<dbReference type="RefSeq" id="WP_252852668.1">
    <property type="nucleotide sequence ID" value="NZ_JAMXLR010000036.1"/>
</dbReference>
<name>A0A9X2FAI6_9BACT</name>
<reference evidence="2" key="1">
    <citation type="submission" date="2022-06" db="EMBL/GenBank/DDBJ databases">
        <title>Aeoliella straminimaris, a novel planctomycete from sediments.</title>
        <authorList>
            <person name="Vitorino I.R."/>
            <person name="Lage O.M."/>
        </authorList>
    </citation>
    <scope>NUCLEOTIDE SEQUENCE</scope>
    <source>
        <strain evidence="2">ICT_H6.2</strain>
    </source>
</reference>
<dbReference type="EMBL" id="JAMXLR010000036">
    <property type="protein sequence ID" value="MCO6044557.1"/>
    <property type="molecule type" value="Genomic_DNA"/>
</dbReference>
<comment type="caution">
    <text evidence="2">The sequence shown here is derived from an EMBL/GenBank/DDBJ whole genome shotgun (WGS) entry which is preliminary data.</text>
</comment>
<feature type="domain" description="HDOD" evidence="1">
    <location>
        <begin position="34"/>
        <end position="229"/>
    </location>
</feature>
<dbReference type="InterPro" id="IPR052340">
    <property type="entry name" value="RNase_Y/CdgJ"/>
</dbReference>
<gene>
    <name evidence="2" type="ORF">NG895_11630</name>
</gene>
<evidence type="ECO:0000313" key="3">
    <source>
        <dbReference type="Proteomes" id="UP001155241"/>
    </source>
</evidence>
<dbReference type="PANTHER" id="PTHR33525:SF3">
    <property type="entry name" value="RIBONUCLEASE Y"/>
    <property type="match status" value="1"/>
</dbReference>
<organism evidence="2 3">
    <name type="scientific">Aeoliella straminimaris</name>
    <dbReference type="NCBI Taxonomy" id="2954799"/>
    <lineage>
        <taxon>Bacteria</taxon>
        <taxon>Pseudomonadati</taxon>
        <taxon>Planctomycetota</taxon>
        <taxon>Planctomycetia</taxon>
        <taxon>Pirellulales</taxon>
        <taxon>Lacipirellulaceae</taxon>
        <taxon>Aeoliella</taxon>
    </lineage>
</organism>